<feature type="transmembrane region" description="Helical" evidence="6">
    <location>
        <begin position="328"/>
        <end position="354"/>
    </location>
</feature>
<name>A0ABR5MGV8_9BACI</name>
<feature type="transmembrane region" description="Helical" evidence="6">
    <location>
        <begin position="229"/>
        <end position="248"/>
    </location>
</feature>
<feature type="transmembrane region" description="Helical" evidence="6">
    <location>
        <begin position="254"/>
        <end position="281"/>
    </location>
</feature>
<gene>
    <name evidence="7" type="ORF">AFL42_13815</name>
</gene>
<evidence type="ECO:0000256" key="3">
    <source>
        <dbReference type="ARBA" id="ARBA00022692"/>
    </source>
</evidence>
<evidence type="ECO:0000313" key="7">
    <source>
        <dbReference type="EMBL" id="KPH72183.1"/>
    </source>
</evidence>
<feature type="transmembrane region" description="Helical" evidence="6">
    <location>
        <begin position="288"/>
        <end position="308"/>
    </location>
</feature>
<keyword evidence="3 6" id="KW-0812">Transmembrane</keyword>
<feature type="transmembrane region" description="Helical" evidence="6">
    <location>
        <begin position="9"/>
        <end position="26"/>
    </location>
</feature>
<dbReference type="InterPro" id="IPR002549">
    <property type="entry name" value="AI-2E-like"/>
</dbReference>
<dbReference type="Pfam" id="PF01594">
    <property type="entry name" value="AI-2E_transport"/>
    <property type="match status" value="1"/>
</dbReference>
<dbReference type="InterPro" id="IPR014227">
    <property type="entry name" value="YtvI-like"/>
</dbReference>
<keyword evidence="4 6" id="KW-1133">Transmembrane helix</keyword>
<sequence length="368" mass="41918">MYKRYWMQFSRILLLMILLLTGYFIFVNTLPYIYPIIIAFLIAYLMNPLVDFLQKTLNFPRALSVIISICIIIFSLLGILFIAFLEIYQGTLFLAEKLPIYFQELVIYMKDFFNTSVLPIQQKILSIFLSLDTTQQTTIKNTLEEIMNHIGSKGSTFLQDFLIFIPNFLSHLPNSIAILIFIIIGTFIISNEWYSLRKKIIKLIPNKVNSITKQLNIHFKKGIGGFMKAQFTLIGISGITIFTGLLILKVDQALTIAAFSALVDLIPFVGIGFIFIPWIVYLFVSGNYTLTIGLSILYMIVIISRQILEPKILSSNMGIHPLLALIGYFIGFKIWGLVGLIITPFILILINVCYQTGIFKLVKTFVKG</sequence>
<evidence type="ECO:0000256" key="6">
    <source>
        <dbReference type="SAM" id="Phobius"/>
    </source>
</evidence>
<proteinExistence type="inferred from homology"/>
<organism evidence="7 8">
    <name type="scientific">Oceanobacillus caeni</name>
    <dbReference type="NCBI Taxonomy" id="405946"/>
    <lineage>
        <taxon>Bacteria</taxon>
        <taxon>Bacillati</taxon>
        <taxon>Bacillota</taxon>
        <taxon>Bacilli</taxon>
        <taxon>Bacillales</taxon>
        <taxon>Bacillaceae</taxon>
        <taxon>Oceanobacillus</taxon>
    </lineage>
</organism>
<dbReference type="PANTHER" id="PTHR21716">
    <property type="entry name" value="TRANSMEMBRANE PROTEIN"/>
    <property type="match status" value="1"/>
</dbReference>
<reference evidence="7 8" key="1">
    <citation type="submission" date="2015-07" db="EMBL/GenBank/DDBJ databases">
        <title>High-quality draft genome sequence of Oceanobacillus caeni HM6, a bacillus isolated from a human feces.</title>
        <authorList>
            <person name="Kumar J."/>
            <person name="Verma M.K."/>
            <person name="Pandey R."/>
            <person name="Bhambi M."/>
            <person name="Chauhan N."/>
        </authorList>
    </citation>
    <scope>NUCLEOTIDE SEQUENCE [LARGE SCALE GENOMIC DNA]</scope>
    <source>
        <strain evidence="7 8">HM6</strain>
    </source>
</reference>
<keyword evidence="8" id="KW-1185">Reference proteome</keyword>
<feature type="transmembrane region" description="Helical" evidence="6">
    <location>
        <begin position="176"/>
        <end position="194"/>
    </location>
</feature>
<evidence type="ECO:0000256" key="5">
    <source>
        <dbReference type="ARBA" id="ARBA00023136"/>
    </source>
</evidence>
<keyword evidence="5 6" id="KW-0472">Membrane</keyword>
<protein>
    <recommendedName>
        <fullName evidence="9">Sporulation integral membrane protein YtvI</fullName>
    </recommendedName>
</protein>
<evidence type="ECO:0008006" key="9">
    <source>
        <dbReference type="Google" id="ProtNLM"/>
    </source>
</evidence>
<evidence type="ECO:0000256" key="1">
    <source>
        <dbReference type="ARBA" id="ARBA00004141"/>
    </source>
</evidence>
<dbReference type="NCBIfam" id="TIGR02872">
    <property type="entry name" value="spore_ytvI"/>
    <property type="match status" value="1"/>
</dbReference>
<feature type="transmembrane region" description="Helical" evidence="6">
    <location>
        <begin position="62"/>
        <end position="85"/>
    </location>
</feature>
<dbReference type="EMBL" id="LGTK01000058">
    <property type="protein sequence ID" value="KPH72183.1"/>
    <property type="molecule type" value="Genomic_DNA"/>
</dbReference>
<evidence type="ECO:0000256" key="2">
    <source>
        <dbReference type="ARBA" id="ARBA00009773"/>
    </source>
</evidence>
<dbReference type="RefSeq" id="WP_047185384.1">
    <property type="nucleotide sequence ID" value="NZ_JAHHXM010000002.1"/>
</dbReference>
<comment type="similarity">
    <text evidence="2">Belongs to the autoinducer-2 exporter (AI-2E) (TC 2.A.86) family.</text>
</comment>
<accession>A0ABR5MGV8</accession>
<comment type="caution">
    <text evidence="7">The sequence shown here is derived from an EMBL/GenBank/DDBJ whole genome shotgun (WGS) entry which is preliminary data.</text>
</comment>
<evidence type="ECO:0000256" key="4">
    <source>
        <dbReference type="ARBA" id="ARBA00022989"/>
    </source>
</evidence>
<dbReference type="Proteomes" id="UP000037854">
    <property type="component" value="Unassembled WGS sequence"/>
</dbReference>
<comment type="subcellular location">
    <subcellularLocation>
        <location evidence="1">Membrane</location>
        <topology evidence="1">Multi-pass membrane protein</topology>
    </subcellularLocation>
</comment>
<dbReference type="PANTHER" id="PTHR21716:SF68">
    <property type="entry name" value="TRANSPORT PROTEIN YTVI-RELATED"/>
    <property type="match status" value="1"/>
</dbReference>
<evidence type="ECO:0000313" key="8">
    <source>
        <dbReference type="Proteomes" id="UP000037854"/>
    </source>
</evidence>